<organism evidence="3 4">
    <name type="scientific">Candidatus Aquirickettsiella gammari</name>
    <dbReference type="NCBI Taxonomy" id="2016198"/>
    <lineage>
        <taxon>Bacteria</taxon>
        <taxon>Pseudomonadati</taxon>
        <taxon>Pseudomonadota</taxon>
        <taxon>Gammaproteobacteria</taxon>
        <taxon>Legionellales</taxon>
        <taxon>Coxiellaceae</taxon>
        <taxon>Candidatus Aquirickettsiella</taxon>
    </lineage>
</organism>
<evidence type="ECO:0000313" key="4">
    <source>
        <dbReference type="Proteomes" id="UP000226429"/>
    </source>
</evidence>
<reference evidence="3 4" key="2">
    <citation type="journal article" date="2018" name="J. Invertebr. Pathol.">
        <title>'Candidatus Aquirickettsiella gammari' (Gammaproteobacteria: Legionellales: Coxiellaceae): A bacterial pathogen of the freshwater crustacean Gammarus fossarum (Malacostraca: Amphipoda).</title>
        <authorList>
            <person name="Bojko J."/>
            <person name="Dunn A.M."/>
            <person name="Stebbing P.D."/>
            <person name="van Aerle R."/>
            <person name="Bacela-Spychalska K."/>
            <person name="Bean T.P."/>
            <person name="Urrutia A."/>
            <person name="Stentiford G.D."/>
        </authorList>
    </citation>
    <scope>NUCLEOTIDE SEQUENCE [LARGE SCALE GENOMIC DNA]</scope>
    <source>
        <strain evidence="3">RA15029</strain>
    </source>
</reference>
<reference evidence="3 4" key="1">
    <citation type="journal article" date="2017" name="Int. J. Syst. Evol. Microbiol.">
        <title>Aquarickettsiella crustaci n. gen. n. sp. (Gammaproteobacteria: Legionellales: Coxiellaceae); a bacterial pathogen of the freshwater crustacean: Gammarus fossarum (Malacostraca: Amphipoda).</title>
        <authorList>
            <person name="Bojko J."/>
            <person name="Dunn A.M."/>
            <person name="Stebbing P.D."/>
            <person name="Van Aerle R."/>
            <person name="Bacela-Spychalska K."/>
            <person name="Bean T.P."/>
            <person name="Stentiford G.D."/>
        </authorList>
    </citation>
    <scope>NUCLEOTIDE SEQUENCE [LARGE SCALE GENOMIC DNA]</scope>
    <source>
        <strain evidence="3">RA15029</strain>
    </source>
</reference>
<proteinExistence type="predicted"/>
<dbReference type="PANTHER" id="PTHR11851:SF224">
    <property type="entry name" value="PROCESSING PROTEASE"/>
    <property type="match status" value="1"/>
</dbReference>
<evidence type="ECO:0000313" key="3">
    <source>
        <dbReference type="EMBL" id="RDH39839.1"/>
    </source>
</evidence>
<dbReference type="GO" id="GO:0046872">
    <property type="term" value="F:metal ion binding"/>
    <property type="evidence" value="ECO:0007669"/>
    <property type="project" value="InterPro"/>
</dbReference>
<accession>A0A370CF42</accession>
<comment type="caution">
    <text evidence="3">The sequence shown here is derived from an EMBL/GenBank/DDBJ whole genome shotgun (WGS) entry which is preliminary data.</text>
</comment>
<dbReference type="InterPro" id="IPR007863">
    <property type="entry name" value="Peptidase_M16_C"/>
</dbReference>
<dbReference type="InterPro" id="IPR050361">
    <property type="entry name" value="MPP/UQCRC_Complex"/>
</dbReference>
<dbReference type="Proteomes" id="UP000226429">
    <property type="component" value="Unassembled WGS sequence"/>
</dbReference>
<dbReference type="Pfam" id="PF05193">
    <property type="entry name" value="Peptidase_M16_C"/>
    <property type="match status" value="1"/>
</dbReference>
<dbReference type="EMBL" id="NMOS02000033">
    <property type="protein sequence ID" value="RDH39839.1"/>
    <property type="molecule type" value="Genomic_DNA"/>
</dbReference>
<evidence type="ECO:0000259" key="1">
    <source>
        <dbReference type="Pfam" id="PF00675"/>
    </source>
</evidence>
<dbReference type="InterPro" id="IPR011249">
    <property type="entry name" value="Metalloenz_LuxS/M16"/>
</dbReference>
<feature type="domain" description="Peptidase M16 N-terminal" evidence="1">
    <location>
        <begin position="50"/>
        <end position="189"/>
    </location>
</feature>
<feature type="domain" description="Peptidase M16 C-terminal" evidence="2">
    <location>
        <begin position="197"/>
        <end position="374"/>
    </location>
</feature>
<dbReference type="Gene3D" id="3.30.830.10">
    <property type="entry name" value="Metalloenzyme, LuxS/M16 peptidase-like"/>
    <property type="match status" value="2"/>
</dbReference>
<name>A0A370CF42_9COXI</name>
<protein>
    <submittedName>
        <fullName evidence="3">Insulinase family protein</fullName>
    </submittedName>
</protein>
<dbReference type="AlphaFoldDB" id="A0A370CF42"/>
<dbReference type="SUPFAM" id="SSF63411">
    <property type="entry name" value="LuxS/MPP-like metallohydrolase"/>
    <property type="match status" value="2"/>
</dbReference>
<gene>
    <name evidence="3" type="ORF">CFE62_006890</name>
</gene>
<dbReference type="Pfam" id="PF00675">
    <property type="entry name" value="Peptidase_M16"/>
    <property type="match status" value="1"/>
</dbReference>
<keyword evidence="4" id="KW-1185">Reference proteome</keyword>
<dbReference type="InterPro" id="IPR011765">
    <property type="entry name" value="Pept_M16_N"/>
</dbReference>
<dbReference type="PANTHER" id="PTHR11851">
    <property type="entry name" value="METALLOPROTEASE"/>
    <property type="match status" value="1"/>
</dbReference>
<evidence type="ECO:0000259" key="2">
    <source>
        <dbReference type="Pfam" id="PF05193"/>
    </source>
</evidence>
<sequence length="440" mass="48231">MYVKFYCYIFTLLLTFFITGVRGEPPQALLKIEHWYTQNGIPVYYVAKKKIPIIDIGLLFHAGSSQDKSSPGIAQFTAQMLDQGTQNLSADQIANHFEAVGAHYSAGINQDMAVLNLRSLSAAQFFNPAFNTFSGLLKGADFPQSAINRIKKQTLISLQQESQTPSIIAAKTFYRALYGQHPYASSLLGNKASIEQLSQEKIVDFYRYHYVAKNAMIAIVGDINKDKAASIAEQLAAALPKGQESTPPATPLPPALKNRVIKVAYPSQQTTIFLGQLGIAAKDANYFPLLIGNQILGGGILTSRLFNEVRNKRGLCYGINSGFKALQVTGPFLIVLQTRRDQAANALAVTEKTLKDFLVNGPSTQELLAAKQALIGSFPFSFASNESILAAIEKIAFYQLPLNYLDTYSEKIAAVSLEQVQNAFQGIKPDKMIIIMLGKK</sequence>